<sequence>MDTRTPPVPARRLLRDRRLLFLNRPTHPVNSIATLEFPMRRRRSGSNTFSHETLSINQP</sequence>
<evidence type="ECO:0000313" key="1">
    <source>
        <dbReference type="EMBL" id="GAU88611.1"/>
    </source>
</evidence>
<dbReference type="Proteomes" id="UP000186922">
    <property type="component" value="Unassembled WGS sequence"/>
</dbReference>
<accession>A0A1D1UGN0</accession>
<dbReference type="EMBL" id="BDGG01000001">
    <property type="protein sequence ID" value="GAU88611.1"/>
    <property type="molecule type" value="Genomic_DNA"/>
</dbReference>
<organism evidence="1 2">
    <name type="scientific">Ramazzottius varieornatus</name>
    <name type="common">Water bear</name>
    <name type="synonym">Tardigrade</name>
    <dbReference type="NCBI Taxonomy" id="947166"/>
    <lineage>
        <taxon>Eukaryota</taxon>
        <taxon>Metazoa</taxon>
        <taxon>Ecdysozoa</taxon>
        <taxon>Tardigrada</taxon>
        <taxon>Eutardigrada</taxon>
        <taxon>Parachela</taxon>
        <taxon>Hypsibioidea</taxon>
        <taxon>Ramazzottiidae</taxon>
        <taxon>Ramazzottius</taxon>
    </lineage>
</organism>
<comment type="caution">
    <text evidence="1">The sequence shown here is derived from an EMBL/GenBank/DDBJ whole genome shotgun (WGS) entry which is preliminary data.</text>
</comment>
<name>A0A1D1UGN0_RAMVA</name>
<reference evidence="1 2" key="1">
    <citation type="journal article" date="2016" name="Nat. Commun.">
        <title>Extremotolerant tardigrade genome and improved radiotolerance of human cultured cells by tardigrade-unique protein.</title>
        <authorList>
            <person name="Hashimoto T."/>
            <person name="Horikawa D.D."/>
            <person name="Saito Y."/>
            <person name="Kuwahara H."/>
            <person name="Kozuka-Hata H."/>
            <person name="Shin-I T."/>
            <person name="Minakuchi Y."/>
            <person name="Ohishi K."/>
            <person name="Motoyama A."/>
            <person name="Aizu T."/>
            <person name="Enomoto A."/>
            <person name="Kondo K."/>
            <person name="Tanaka S."/>
            <person name="Hara Y."/>
            <person name="Koshikawa S."/>
            <person name="Sagara H."/>
            <person name="Miura T."/>
            <person name="Yokobori S."/>
            <person name="Miyagawa K."/>
            <person name="Suzuki Y."/>
            <person name="Kubo T."/>
            <person name="Oyama M."/>
            <person name="Kohara Y."/>
            <person name="Fujiyama A."/>
            <person name="Arakawa K."/>
            <person name="Katayama T."/>
            <person name="Toyoda A."/>
            <person name="Kunieda T."/>
        </authorList>
    </citation>
    <scope>NUCLEOTIDE SEQUENCE [LARGE SCALE GENOMIC DNA]</scope>
    <source>
        <strain evidence="1 2">YOKOZUNA-1</strain>
    </source>
</reference>
<protein>
    <submittedName>
        <fullName evidence="1">Uncharacterized protein</fullName>
    </submittedName>
</protein>
<evidence type="ECO:0000313" key="2">
    <source>
        <dbReference type="Proteomes" id="UP000186922"/>
    </source>
</evidence>
<proteinExistence type="predicted"/>
<keyword evidence="2" id="KW-1185">Reference proteome</keyword>
<dbReference type="AlphaFoldDB" id="A0A1D1UGN0"/>
<gene>
    <name evidence="1" type="primary">RvY_01280-1</name>
    <name evidence="1" type="synonym">RvY_01280.1</name>
    <name evidence="1" type="ORF">RvY_01280</name>
</gene>